<protein>
    <submittedName>
        <fullName evidence="2">Uncharacterized protein</fullName>
    </submittedName>
</protein>
<keyword evidence="1" id="KW-0812">Transmembrane</keyword>
<comment type="caution">
    <text evidence="2">The sequence shown here is derived from an EMBL/GenBank/DDBJ whole genome shotgun (WGS) entry which is preliminary data.</text>
</comment>
<evidence type="ECO:0000256" key="1">
    <source>
        <dbReference type="SAM" id="Phobius"/>
    </source>
</evidence>
<reference evidence="2 3" key="1">
    <citation type="submission" date="2024-11" db="EMBL/GenBank/DDBJ databases">
        <authorList>
            <person name="Lucas J.A."/>
        </authorList>
    </citation>
    <scope>NUCLEOTIDE SEQUENCE [LARGE SCALE GENOMIC DNA]</scope>
    <source>
        <strain evidence="2 3">Z 5.4</strain>
    </source>
</reference>
<evidence type="ECO:0000313" key="2">
    <source>
        <dbReference type="EMBL" id="MFK9095365.1"/>
    </source>
</evidence>
<feature type="transmembrane region" description="Helical" evidence="1">
    <location>
        <begin position="44"/>
        <end position="62"/>
    </location>
</feature>
<dbReference type="EMBL" id="JBJHQH010000043">
    <property type="protein sequence ID" value="MFK9095365.1"/>
    <property type="molecule type" value="Genomic_DNA"/>
</dbReference>
<dbReference type="RefSeq" id="WP_406583756.1">
    <property type="nucleotide sequence ID" value="NZ_JBJHQH010000043.1"/>
</dbReference>
<sequence>MFKRLGMLFIVFICGYLLIEWITITHPFVLSEFFISFIVNPLKFFAASTAFFIGALCNGKLIRELILKLGKAWKKHIQGVQLFLECIGLFIVFILLFQLGWVHTLVFFSLSMLYGMISVEL</sequence>
<evidence type="ECO:0000313" key="3">
    <source>
        <dbReference type="Proteomes" id="UP001623041"/>
    </source>
</evidence>
<proteinExistence type="predicted"/>
<keyword evidence="1" id="KW-0472">Membrane</keyword>
<name>A0ABW8RPA7_9BACI</name>
<keyword evidence="3" id="KW-1185">Reference proteome</keyword>
<feature type="transmembrane region" description="Helical" evidence="1">
    <location>
        <begin position="7"/>
        <end position="24"/>
    </location>
</feature>
<organism evidence="2 3">
    <name type="scientific">Bacillus salipaludis</name>
    <dbReference type="NCBI Taxonomy" id="2547811"/>
    <lineage>
        <taxon>Bacteria</taxon>
        <taxon>Bacillati</taxon>
        <taxon>Bacillota</taxon>
        <taxon>Bacilli</taxon>
        <taxon>Bacillales</taxon>
        <taxon>Bacillaceae</taxon>
        <taxon>Bacillus</taxon>
    </lineage>
</organism>
<accession>A0ABW8RPA7</accession>
<feature type="transmembrane region" description="Helical" evidence="1">
    <location>
        <begin position="82"/>
        <end position="115"/>
    </location>
</feature>
<dbReference type="Proteomes" id="UP001623041">
    <property type="component" value="Unassembled WGS sequence"/>
</dbReference>
<gene>
    <name evidence="2" type="ORF">ACJEBI_28435</name>
</gene>
<keyword evidence="1" id="KW-1133">Transmembrane helix</keyword>